<evidence type="ECO:0000313" key="2">
    <source>
        <dbReference type="Proteomes" id="UP000501690"/>
    </source>
</evidence>
<dbReference type="Proteomes" id="UP000501690">
    <property type="component" value="Linkage Group LG5"/>
</dbReference>
<proteinExistence type="predicted"/>
<dbReference type="AlphaFoldDB" id="A0A4D6LXB2"/>
<evidence type="ECO:0000313" key="1">
    <source>
        <dbReference type="EMBL" id="QCD93031.1"/>
    </source>
</evidence>
<organism evidence="1 2">
    <name type="scientific">Vigna unguiculata</name>
    <name type="common">Cowpea</name>
    <dbReference type="NCBI Taxonomy" id="3917"/>
    <lineage>
        <taxon>Eukaryota</taxon>
        <taxon>Viridiplantae</taxon>
        <taxon>Streptophyta</taxon>
        <taxon>Embryophyta</taxon>
        <taxon>Tracheophyta</taxon>
        <taxon>Spermatophyta</taxon>
        <taxon>Magnoliopsida</taxon>
        <taxon>eudicotyledons</taxon>
        <taxon>Gunneridae</taxon>
        <taxon>Pentapetalae</taxon>
        <taxon>rosids</taxon>
        <taxon>fabids</taxon>
        <taxon>Fabales</taxon>
        <taxon>Fabaceae</taxon>
        <taxon>Papilionoideae</taxon>
        <taxon>50 kb inversion clade</taxon>
        <taxon>NPAAA clade</taxon>
        <taxon>indigoferoid/millettioid clade</taxon>
        <taxon>Phaseoleae</taxon>
        <taxon>Vigna</taxon>
    </lineage>
</organism>
<dbReference type="EMBL" id="CP039349">
    <property type="protein sequence ID" value="QCD93031.1"/>
    <property type="molecule type" value="Genomic_DNA"/>
</dbReference>
<name>A0A4D6LXB2_VIGUN</name>
<protein>
    <submittedName>
        <fullName evidence="1">Uncharacterized protein</fullName>
    </submittedName>
</protein>
<reference evidence="1 2" key="1">
    <citation type="submission" date="2019-04" db="EMBL/GenBank/DDBJ databases">
        <title>An improved genome assembly and genetic linkage map for asparagus bean, Vigna unguiculata ssp. sesquipedialis.</title>
        <authorList>
            <person name="Xia Q."/>
            <person name="Zhang R."/>
            <person name="Dong Y."/>
        </authorList>
    </citation>
    <scope>NUCLEOTIDE SEQUENCE [LARGE SCALE GENOMIC DNA]</scope>
    <source>
        <tissue evidence="1">Leaf</tissue>
    </source>
</reference>
<keyword evidence="2" id="KW-1185">Reference proteome</keyword>
<sequence>MSILTLLQGLRNHEFSLQIGRKRTTTEITNKPVLAVVVAVRIVRQSQCLTVALRSPCTELFSRFWQPRGGQRRRGDQIGHVTVASRNNRIRGFLLLDGVRNGYIQILRARRRRSRDGEGKSRRRSVDAVCFAIKGRENGFNIGRRVEVRGSVGGVRVWKVLRRGEKGIGVCRGGDNRRRERVVVEKRRCVCGAEVRRRVALWFGGGVGGACSRNGWQRNRNNKNGFDLMFARGITKRVAKE</sequence>
<accession>A0A4D6LXB2</accession>
<gene>
    <name evidence="1" type="ORF">DEO72_LG5g1102</name>
</gene>